<reference evidence="1 2" key="1">
    <citation type="submission" date="2012-05" db="EMBL/GenBank/DDBJ databases">
        <title>Recombination and specialization in a pathogen metapopulation.</title>
        <authorList>
            <person name="Gardiner A."/>
            <person name="Kemen E."/>
            <person name="Schultz-Larsen T."/>
            <person name="MacLean D."/>
            <person name="Van Oosterhout C."/>
            <person name="Jones J.D.G."/>
        </authorList>
    </citation>
    <scope>NUCLEOTIDE SEQUENCE [LARGE SCALE GENOMIC DNA]</scope>
    <source>
        <strain evidence="1 2">Ac Nc2</strain>
    </source>
</reference>
<keyword evidence="2" id="KW-1185">Reference proteome</keyword>
<comment type="caution">
    <text evidence="1">The sequence shown here is derived from an EMBL/GenBank/DDBJ whole genome shotgun (WGS) entry which is preliminary data.</text>
</comment>
<organism evidence="1 2">
    <name type="scientific">Albugo candida</name>
    <dbReference type="NCBI Taxonomy" id="65357"/>
    <lineage>
        <taxon>Eukaryota</taxon>
        <taxon>Sar</taxon>
        <taxon>Stramenopiles</taxon>
        <taxon>Oomycota</taxon>
        <taxon>Peronosporomycetes</taxon>
        <taxon>Albuginales</taxon>
        <taxon>Albuginaceae</taxon>
        <taxon>Albugo</taxon>
    </lineage>
</organism>
<gene>
    <name evidence="1" type="ORF">BN9_064580</name>
</gene>
<dbReference type="Proteomes" id="UP000053237">
    <property type="component" value="Unassembled WGS sequence"/>
</dbReference>
<dbReference type="EMBL" id="CAIX01000101">
    <property type="protein sequence ID" value="CCI45561.1"/>
    <property type="molecule type" value="Genomic_DNA"/>
</dbReference>
<proteinExistence type="predicted"/>
<accession>A0A024GFN0</accession>
<name>A0A024GFN0_9STRA</name>
<dbReference type="InParanoid" id="A0A024GFN0"/>
<evidence type="ECO:0000313" key="2">
    <source>
        <dbReference type="Proteomes" id="UP000053237"/>
    </source>
</evidence>
<evidence type="ECO:0000313" key="1">
    <source>
        <dbReference type="EMBL" id="CCI45561.1"/>
    </source>
</evidence>
<sequence length="120" mass="14011">MGNVSLTCKQRSTIIDIPRSVIVFSHKFNPANKGFMKCLTYFLWQISRTKKPVVTTKRSFNCFNSFVSKDSWTFTFRFSDTAQALAPYSLIICDSEQLQMWILTRYTNILMNEYDLAQPK</sequence>
<protein>
    <submittedName>
        <fullName evidence="1">Uncharacterized protein</fullName>
    </submittedName>
</protein>
<dbReference type="AlphaFoldDB" id="A0A024GFN0"/>